<sequence length="198" mass="21449">MQIELSPDDIETIISEADSAAWRLRRRLGLPACDREDLGQDLLIDLLRRLPAFDPARGSLGAFAGLVLRNQSSRIAIRIMRERRAQGGGLLSLDAPSGSEDQRPLAETIGEDDGLSAWHGQATNACASTEQHQAVQTAISRLPLGDRRLCAALAHRPISALVSEGFGSRSTLYRRLVDLRHVLTAHGIGLSWDDVAAA</sequence>
<dbReference type="GO" id="GO:0006352">
    <property type="term" value="P:DNA-templated transcription initiation"/>
    <property type="evidence" value="ECO:0007669"/>
    <property type="project" value="InterPro"/>
</dbReference>
<evidence type="ECO:0000259" key="1">
    <source>
        <dbReference type="Pfam" id="PF04542"/>
    </source>
</evidence>
<dbReference type="AlphaFoldDB" id="A0A1I4CCV3"/>
<dbReference type="InterPro" id="IPR007627">
    <property type="entry name" value="RNA_pol_sigma70_r2"/>
</dbReference>
<reference evidence="3" key="1">
    <citation type="submission" date="2016-10" db="EMBL/GenBank/DDBJ databases">
        <authorList>
            <person name="Varghese N."/>
            <person name="Submissions S."/>
        </authorList>
    </citation>
    <scope>NUCLEOTIDE SEQUENCE [LARGE SCALE GENOMIC DNA]</scope>
    <source>
        <strain evidence="3">DSM 28453</strain>
    </source>
</reference>
<feature type="domain" description="RNA polymerase sigma-70 region 2" evidence="1">
    <location>
        <begin position="24"/>
        <end position="72"/>
    </location>
</feature>
<evidence type="ECO:0000313" key="2">
    <source>
        <dbReference type="EMBL" id="SFK79038.1"/>
    </source>
</evidence>
<dbReference type="OrthoDB" id="7766037at2"/>
<organism evidence="2 3">
    <name type="scientific">Shimia haliotis</name>
    <dbReference type="NCBI Taxonomy" id="1280847"/>
    <lineage>
        <taxon>Bacteria</taxon>
        <taxon>Pseudomonadati</taxon>
        <taxon>Pseudomonadota</taxon>
        <taxon>Alphaproteobacteria</taxon>
        <taxon>Rhodobacterales</taxon>
        <taxon>Roseobacteraceae</taxon>
    </lineage>
</organism>
<dbReference type="Proteomes" id="UP000198851">
    <property type="component" value="Unassembled WGS sequence"/>
</dbReference>
<proteinExistence type="predicted"/>
<dbReference type="EMBL" id="FOSZ01000002">
    <property type="protein sequence ID" value="SFK79038.1"/>
    <property type="molecule type" value="Genomic_DNA"/>
</dbReference>
<dbReference type="RefSeq" id="WP_093321834.1">
    <property type="nucleotide sequence ID" value="NZ_FOSZ01000002.1"/>
</dbReference>
<protein>
    <submittedName>
        <fullName evidence="2">RNA polymerase sigma-70 factor, ECF subfamily</fullName>
    </submittedName>
</protein>
<dbReference type="InterPro" id="IPR013325">
    <property type="entry name" value="RNA_pol_sigma_r2"/>
</dbReference>
<name>A0A1I4CCV3_9RHOB</name>
<dbReference type="Pfam" id="PF04542">
    <property type="entry name" value="Sigma70_r2"/>
    <property type="match status" value="1"/>
</dbReference>
<keyword evidence="3" id="KW-1185">Reference proteome</keyword>
<dbReference type="STRING" id="1280847.SAMN04488036_102199"/>
<dbReference type="SUPFAM" id="SSF88946">
    <property type="entry name" value="Sigma2 domain of RNA polymerase sigma factors"/>
    <property type="match status" value="1"/>
</dbReference>
<evidence type="ECO:0000313" key="3">
    <source>
        <dbReference type="Proteomes" id="UP000198851"/>
    </source>
</evidence>
<gene>
    <name evidence="2" type="ORF">SAMN04488036_102199</name>
</gene>
<dbReference type="GO" id="GO:0003700">
    <property type="term" value="F:DNA-binding transcription factor activity"/>
    <property type="evidence" value="ECO:0007669"/>
    <property type="project" value="InterPro"/>
</dbReference>
<accession>A0A1I4CCV3</accession>